<name>A0A8H7M6G9_9AGAM</name>
<dbReference type="Pfam" id="PF13181">
    <property type="entry name" value="TPR_8"/>
    <property type="match status" value="1"/>
</dbReference>
<dbReference type="InterPro" id="IPR019734">
    <property type="entry name" value="TPR_rpt"/>
</dbReference>
<dbReference type="Gene3D" id="1.25.40.10">
    <property type="entry name" value="Tetratricopeptide repeat domain"/>
    <property type="match status" value="2"/>
</dbReference>
<keyword evidence="3" id="KW-0677">Repeat</keyword>
<keyword evidence="5" id="KW-1000">Mitochondrion outer membrane</keyword>
<dbReference type="SMART" id="SM00028">
    <property type="entry name" value="TPR"/>
    <property type="match status" value="9"/>
</dbReference>
<dbReference type="PANTHER" id="PTHR46208">
    <property type="entry name" value="MITOCHONDRIAL IMPORT RECEPTOR SUBUNIT TOM70"/>
    <property type="match status" value="1"/>
</dbReference>
<reference evidence="15" key="1">
    <citation type="submission" date="2020-09" db="EMBL/GenBank/DDBJ databases">
        <title>Comparative genome analyses of four rice-infecting Rhizoctonia solani isolates reveal extensive enrichment of homogalacturonan modification genes.</title>
        <authorList>
            <person name="Lee D.-Y."/>
            <person name="Jeon J."/>
            <person name="Kim K.-T."/>
            <person name="Cheong K."/>
            <person name="Song H."/>
            <person name="Choi G."/>
            <person name="Ko J."/>
            <person name="Opiyo S.O."/>
            <person name="Zuo S."/>
            <person name="Madhav S."/>
            <person name="Lee Y.-H."/>
            <person name="Wang G.-L."/>
        </authorList>
    </citation>
    <scope>NUCLEOTIDE SEQUENCE</scope>
    <source>
        <strain evidence="15">AG1-IA B2</strain>
    </source>
</reference>
<dbReference type="InterPro" id="IPR017441">
    <property type="entry name" value="Protein_kinase_ATP_BS"/>
</dbReference>
<dbReference type="Pfam" id="PF14559">
    <property type="entry name" value="TPR_19"/>
    <property type="match status" value="1"/>
</dbReference>
<keyword evidence="10" id="KW-0472">Membrane</keyword>
<keyword evidence="8" id="KW-1133">Transmembrane helix</keyword>
<dbReference type="EMBL" id="JACYCF010000006">
    <property type="protein sequence ID" value="KAF8756691.1"/>
    <property type="molecule type" value="Genomic_DNA"/>
</dbReference>
<evidence type="ECO:0000256" key="5">
    <source>
        <dbReference type="ARBA" id="ARBA00022787"/>
    </source>
</evidence>
<keyword evidence="7 13" id="KW-0067">ATP-binding</keyword>
<dbReference type="GO" id="GO:0005741">
    <property type="term" value="C:mitochondrial outer membrane"/>
    <property type="evidence" value="ECO:0007669"/>
    <property type="project" value="UniProtKB-SubCell"/>
</dbReference>
<feature type="repeat" description="TPR" evidence="12">
    <location>
        <begin position="664"/>
        <end position="697"/>
    </location>
</feature>
<proteinExistence type="inferred from homology"/>
<dbReference type="SUPFAM" id="SSF56112">
    <property type="entry name" value="Protein kinase-like (PK-like)"/>
    <property type="match status" value="1"/>
</dbReference>
<evidence type="ECO:0000256" key="11">
    <source>
        <dbReference type="ARBA" id="ARBA00038030"/>
    </source>
</evidence>
<accession>A0A8H7M6G9</accession>
<evidence type="ECO:0000256" key="6">
    <source>
        <dbReference type="ARBA" id="ARBA00022803"/>
    </source>
</evidence>
<evidence type="ECO:0000256" key="4">
    <source>
        <dbReference type="ARBA" id="ARBA00022741"/>
    </source>
</evidence>
<dbReference type="Pfam" id="PF00069">
    <property type="entry name" value="Pkinase"/>
    <property type="match status" value="1"/>
</dbReference>
<feature type="repeat" description="TPR" evidence="12">
    <location>
        <begin position="427"/>
        <end position="460"/>
    </location>
</feature>
<protein>
    <submittedName>
        <fullName evidence="15">Mitochondrial outer membrane translocase receptor TOM70</fullName>
    </submittedName>
</protein>
<dbReference type="GO" id="GO:0008320">
    <property type="term" value="F:protein transmembrane transporter activity"/>
    <property type="evidence" value="ECO:0007669"/>
    <property type="project" value="TreeGrafter"/>
</dbReference>
<evidence type="ECO:0000256" key="1">
    <source>
        <dbReference type="ARBA" id="ARBA00004572"/>
    </source>
</evidence>
<dbReference type="PANTHER" id="PTHR46208:SF1">
    <property type="entry name" value="MITOCHONDRIAL IMPORT RECEPTOR SUBUNIT TOM70"/>
    <property type="match status" value="1"/>
</dbReference>
<evidence type="ECO:0000256" key="3">
    <source>
        <dbReference type="ARBA" id="ARBA00022737"/>
    </source>
</evidence>
<evidence type="ECO:0000256" key="8">
    <source>
        <dbReference type="ARBA" id="ARBA00022989"/>
    </source>
</evidence>
<evidence type="ECO:0000256" key="13">
    <source>
        <dbReference type="PROSITE-ProRule" id="PRU10141"/>
    </source>
</evidence>
<evidence type="ECO:0000259" key="14">
    <source>
        <dbReference type="PROSITE" id="PS50011"/>
    </source>
</evidence>
<evidence type="ECO:0000313" key="16">
    <source>
        <dbReference type="Proteomes" id="UP000614334"/>
    </source>
</evidence>
<comment type="similarity">
    <text evidence="11">Belongs to the Tom70 family.</text>
</comment>
<evidence type="ECO:0000256" key="10">
    <source>
        <dbReference type="ARBA" id="ARBA00023136"/>
    </source>
</evidence>
<keyword evidence="6 12" id="KW-0802">TPR repeat</keyword>
<dbReference type="AlphaFoldDB" id="A0A8H7M6G9"/>
<keyword evidence="4 13" id="KW-0547">Nucleotide-binding</keyword>
<dbReference type="Gene3D" id="3.30.200.20">
    <property type="entry name" value="Phosphorylase Kinase, domain 1"/>
    <property type="match status" value="1"/>
</dbReference>
<comment type="caution">
    <text evidence="15">The sequence shown here is derived from an EMBL/GenBank/DDBJ whole genome shotgun (WGS) entry which is preliminary data.</text>
</comment>
<dbReference type="Gene3D" id="1.10.510.10">
    <property type="entry name" value="Transferase(Phosphotransferase) domain 1"/>
    <property type="match status" value="1"/>
</dbReference>
<comment type="subcellular location">
    <subcellularLocation>
        <location evidence="1">Mitochondrion outer membrane</location>
        <topology evidence="1">Single-pass membrane protein</topology>
    </subcellularLocation>
</comment>
<dbReference type="InterPro" id="IPR011990">
    <property type="entry name" value="TPR-like_helical_dom_sf"/>
</dbReference>
<dbReference type="SMART" id="SM00220">
    <property type="entry name" value="S_TKc"/>
    <property type="match status" value="1"/>
</dbReference>
<keyword evidence="15" id="KW-0675">Receptor</keyword>
<dbReference type="PROSITE" id="PS00108">
    <property type="entry name" value="PROTEIN_KINASE_ST"/>
    <property type="match status" value="1"/>
</dbReference>
<evidence type="ECO:0000256" key="12">
    <source>
        <dbReference type="PROSITE-ProRule" id="PRU00339"/>
    </source>
</evidence>
<evidence type="ECO:0000256" key="7">
    <source>
        <dbReference type="ARBA" id="ARBA00022840"/>
    </source>
</evidence>
<dbReference type="PROSITE" id="PS00107">
    <property type="entry name" value="PROTEIN_KINASE_ATP"/>
    <property type="match status" value="1"/>
</dbReference>
<dbReference type="GO" id="GO:0005524">
    <property type="term" value="F:ATP binding"/>
    <property type="evidence" value="ECO:0007669"/>
    <property type="project" value="UniProtKB-UniRule"/>
</dbReference>
<dbReference type="SUPFAM" id="SSF48452">
    <property type="entry name" value="TPR-like"/>
    <property type="match status" value="1"/>
</dbReference>
<organism evidence="15 16">
    <name type="scientific">Rhizoctonia solani</name>
    <dbReference type="NCBI Taxonomy" id="456999"/>
    <lineage>
        <taxon>Eukaryota</taxon>
        <taxon>Fungi</taxon>
        <taxon>Dikarya</taxon>
        <taxon>Basidiomycota</taxon>
        <taxon>Agaricomycotina</taxon>
        <taxon>Agaricomycetes</taxon>
        <taxon>Cantharellales</taxon>
        <taxon>Ceratobasidiaceae</taxon>
        <taxon>Rhizoctonia</taxon>
    </lineage>
</organism>
<dbReference type="InterPro" id="IPR000719">
    <property type="entry name" value="Prot_kinase_dom"/>
</dbReference>
<dbReference type="Pfam" id="PF13432">
    <property type="entry name" value="TPR_16"/>
    <property type="match status" value="1"/>
</dbReference>
<sequence length="930" mass="103692">MQRFAVDTRRPIGHGSFGQVFQGIQRKNNQLVAVKQVKFNMFAEGIPGLGLREISNLGIVTHKHIAKYSHLIERSDTSTDFKDGRLIYADVSPKGSVYIVMEYVDMDLHRYIKVVKNNNDGAALPEPLIQRLSRHLFKGLAHLHMRRIIHRDIKPGNILIDSNQCLKIADFGLSRIHSVPCVPMSFEATTLAYRAPDIILGERVYTAAFDMWSAGCVVAEMARAGDTLFRCRSLNLDQQLEEIFKNLGTPDEEIWPELASCLDGRSLSIGNLRKRQTYSGIVSQRDGFDTGKLRQVQLGANRKLTVVLSRKGSPPSVAKQTCATPVSGKASTILPRSSDCLKLADSPNPRTMAPTPTPSEDSIVERVQTFVGENRRVVIGAAAAVTALGIGYLVYSRSSGDKGDKKKPGLDEAEIKALPTEDRLKRAAELKSRGNSAYTQRDFELAVNLYSQAIAMSPKPEAVFYSNRAACYTNFKPPQHQKVIEDCTQALKLDPKYAKALNRRATALEAIDNLKDALRDFTALAIIERFKNDAASAAVERVLAKLSTKQAEEIMRAREPRLPSVTFISAYFAAFRPRPNVILPDYATKGDHMLLEAQEALSESQFTKAHELVNAAIDAGLSENWNEGLGEALNLRGTFKFLMGDTVGAKADFVASTQAHPDLVQSWVKIASVYMELSEAEAAFAAFESAIEKDPNCADIYYHRGQDIYRLVFFILSDFEKAAEDYQKSSRLDSKFVFSHIQLAVAQYKMGDLDSSMASFRQCLLSFPNRGEPYNYYGELLLDQQRFQEAIEKFDRSIEIERQKWWQQDLPSATQLCKEALTLDDECDAAVATLAQLSLQQGRVEEAIDMFSKHASIARTEAELVQALSYENASRAQLEFQKNYPDMAGQLAAMAQGCRHLSRPVAVSFRRSSFVVLGRVVRSHNHLKNV</sequence>
<dbReference type="GO" id="GO:0004672">
    <property type="term" value="F:protein kinase activity"/>
    <property type="evidence" value="ECO:0007669"/>
    <property type="project" value="InterPro"/>
</dbReference>
<gene>
    <name evidence="15" type="ORF">RHS01_04278</name>
</gene>
<dbReference type="PROSITE" id="PS50011">
    <property type="entry name" value="PROTEIN_KINASE_DOM"/>
    <property type="match status" value="1"/>
</dbReference>
<feature type="domain" description="Protein kinase" evidence="14">
    <location>
        <begin position="6"/>
        <end position="288"/>
    </location>
</feature>
<keyword evidence="9" id="KW-0496">Mitochondrion</keyword>
<dbReference type="InterPro" id="IPR008271">
    <property type="entry name" value="Ser/Thr_kinase_AS"/>
</dbReference>
<feature type="repeat" description="TPR" evidence="12">
    <location>
        <begin position="771"/>
        <end position="804"/>
    </location>
</feature>
<keyword evidence="2" id="KW-0812">Transmembrane</keyword>
<dbReference type="GO" id="GO:0045039">
    <property type="term" value="P:protein insertion into mitochondrial inner membrane"/>
    <property type="evidence" value="ECO:0007669"/>
    <property type="project" value="TreeGrafter"/>
</dbReference>
<dbReference type="GO" id="GO:0030943">
    <property type="term" value="F:mitochondrion targeting sequence binding"/>
    <property type="evidence" value="ECO:0007669"/>
    <property type="project" value="TreeGrafter"/>
</dbReference>
<dbReference type="PROSITE" id="PS50005">
    <property type="entry name" value="TPR"/>
    <property type="match status" value="3"/>
</dbReference>
<dbReference type="GO" id="GO:0030150">
    <property type="term" value="P:protein import into mitochondrial matrix"/>
    <property type="evidence" value="ECO:0007669"/>
    <property type="project" value="TreeGrafter"/>
</dbReference>
<feature type="binding site" evidence="13">
    <location>
        <position position="35"/>
    </location>
    <ligand>
        <name>ATP</name>
        <dbReference type="ChEBI" id="CHEBI:30616"/>
    </ligand>
</feature>
<dbReference type="Proteomes" id="UP000614334">
    <property type="component" value="Unassembled WGS sequence"/>
</dbReference>
<dbReference type="InterPro" id="IPR011009">
    <property type="entry name" value="Kinase-like_dom_sf"/>
</dbReference>
<evidence type="ECO:0000313" key="15">
    <source>
        <dbReference type="EMBL" id="KAF8756691.1"/>
    </source>
</evidence>
<evidence type="ECO:0000256" key="9">
    <source>
        <dbReference type="ARBA" id="ARBA00023128"/>
    </source>
</evidence>
<evidence type="ECO:0000256" key="2">
    <source>
        <dbReference type="ARBA" id="ARBA00022692"/>
    </source>
</evidence>